<proteinExistence type="inferred from homology"/>
<accession>A0AAN8WCW3</accession>
<reference evidence="2 3" key="1">
    <citation type="submission" date="2023-12" db="EMBL/GenBank/DDBJ databases">
        <title>A high-quality genome assembly for Dillenia turbinata (Dilleniales).</title>
        <authorList>
            <person name="Chanderbali A."/>
        </authorList>
    </citation>
    <scope>NUCLEOTIDE SEQUENCE [LARGE SCALE GENOMIC DNA]</scope>
    <source>
        <strain evidence="2">LSX21</strain>
        <tissue evidence="2">Leaf</tissue>
    </source>
</reference>
<keyword evidence="3" id="KW-1185">Reference proteome</keyword>
<comment type="similarity">
    <text evidence="1">Belongs to the ARG7 family.</text>
</comment>
<name>A0AAN8WCW3_9MAGN</name>
<evidence type="ECO:0000256" key="1">
    <source>
        <dbReference type="ARBA" id="ARBA00006974"/>
    </source>
</evidence>
<evidence type="ECO:0000313" key="2">
    <source>
        <dbReference type="EMBL" id="KAK6946371.1"/>
    </source>
</evidence>
<dbReference type="InterPro" id="IPR003676">
    <property type="entry name" value="SAUR_fam"/>
</dbReference>
<dbReference type="AlphaFoldDB" id="A0AAN8WCW3"/>
<organism evidence="2 3">
    <name type="scientific">Dillenia turbinata</name>
    <dbReference type="NCBI Taxonomy" id="194707"/>
    <lineage>
        <taxon>Eukaryota</taxon>
        <taxon>Viridiplantae</taxon>
        <taxon>Streptophyta</taxon>
        <taxon>Embryophyta</taxon>
        <taxon>Tracheophyta</taxon>
        <taxon>Spermatophyta</taxon>
        <taxon>Magnoliopsida</taxon>
        <taxon>eudicotyledons</taxon>
        <taxon>Gunneridae</taxon>
        <taxon>Pentapetalae</taxon>
        <taxon>Dilleniales</taxon>
        <taxon>Dilleniaceae</taxon>
        <taxon>Dillenia</taxon>
    </lineage>
</organism>
<protein>
    <submittedName>
        <fullName evidence="2">Small auxin-up RNA</fullName>
    </submittedName>
</protein>
<gene>
    <name evidence="2" type="ORF">RJ641_013915</name>
</gene>
<dbReference type="Pfam" id="PF02519">
    <property type="entry name" value="Auxin_inducible"/>
    <property type="match status" value="4"/>
</dbReference>
<dbReference type="PANTHER" id="PTHR31929">
    <property type="entry name" value="SAUR-LIKE AUXIN-RESPONSIVE PROTEIN FAMILY-RELATED"/>
    <property type="match status" value="1"/>
</dbReference>
<dbReference type="GO" id="GO:0009733">
    <property type="term" value="P:response to auxin"/>
    <property type="evidence" value="ECO:0007669"/>
    <property type="project" value="InterPro"/>
</dbReference>
<evidence type="ECO:0000313" key="3">
    <source>
        <dbReference type="Proteomes" id="UP001370490"/>
    </source>
</evidence>
<comment type="caution">
    <text evidence="2">The sequence shown here is derived from an EMBL/GenBank/DDBJ whole genome shotgun (WGS) entry which is preliminary data.</text>
</comment>
<dbReference type="Proteomes" id="UP001370490">
    <property type="component" value="Unassembled WGS sequence"/>
</dbReference>
<dbReference type="EMBL" id="JBAMMX010000002">
    <property type="protein sequence ID" value="KAK6946371.1"/>
    <property type="molecule type" value="Genomic_DNA"/>
</dbReference>
<sequence length="412" mass="46871">MVVRLPIFLQAKQILGRSLANSLLNANVPKGYLAVYVGEMEKKRFLEPVSYLKHPWFHDLLRKAEEEFRFDHPMGGLTIPCAEDTFLDLTSQFNRLSEKFEITHVGLLIETVLLPVVLQANQIPRLPVVLQAKKILRRSPINSSLNSNIPKGFFAVYVGEMEKKRFLVPVSYLNQPLFQDLLRKAEEEFGYDHPMGGLTIPCAEDTFLEPLIGYQYLKLSIHVKIMGIKLPVVLQAKQILCRSLANTLNSNVPKGNLAVYVGEMEKKRFLVPVSYLNQPSFQDLLRKAEEEFVLNIQWESTVWLANCRPYRAASCGHIMTLQHSAVKLPVLQAKKILHGSLPNVPKGYLAVYVGEMEKKRFLVPISYLNQPSFQDLLRKAEEEFGFDHPMGGLTIPCTEDIFLDLTSQFDSL</sequence>